<dbReference type="GO" id="GO:0005886">
    <property type="term" value="C:plasma membrane"/>
    <property type="evidence" value="ECO:0007669"/>
    <property type="project" value="UniProtKB-SubCell"/>
</dbReference>
<evidence type="ECO:0000256" key="4">
    <source>
        <dbReference type="ARBA" id="ARBA00021898"/>
    </source>
</evidence>
<keyword evidence="12" id="KW-0966">Cell projection</keyword>
<dbReference type="NCBIfam" id="TIGR01397">
    <property type="entry name" value="fliM_switch"/>
    <property type="match status" value="1"/>
</dbReference>
<dbReference type="InterPro" id="IPR001543">
    <property type="entry name" value="FliN-like_C"/>
</dbReference>
<evidence type="ECO:0000256" key="3">
    <source>
        <dbReference type="ARBA" id="ARBA00011049"/>
    </source>
</evidence>
<keyword evidence="6" id="KW-0145">Chemotaxis</keyword>
<comment type="subcellular location">
    <subcellularLocation>
        <location evidence="1">Bacterial flagellum basal body</location>
    </subcellularLocation>
    <subcellularLocation>
        <location evidence="2">Cell membrane</location>
        <topology evidence="2">Peripheral membrane protein</topology>
    </subcellularLocation>
</comment>
<dbReference type="Pfam" id="PF02154">
    <property type="entry name" value="FliM"/>
    <property type="match status" value="1"/>
</dbReference>
<keyword evidence="7" id="KW-0283">Flagellar rotation</keyword>
<dbReference type="GO" id="GO:0003774">
    <property type="term" value="F:cytoskeletal motor activity"/>
    <property type="evidence" value="ECO:0007669"/>
    <property type="project" value="InterPro"/>
</dbReference>
<keyword evidence="13" id="KW-1185">Reference proteome</keyword>
<dbReference type="EMBL" id="QLZR01000006">
    <property type="protein sequence ID" value="RAZ75509.1"/>
    <property type="molecule type" value="Genomic_DNA"/>
</dbReference>
<dbReference type="GO" id="GO:0050918">
    <property type="term" value="P:positive chemotaxis"/>
    <property type="evidence" value="ECO:0007669"/>
    <property type="project" value="TreeGrafter"/>
</dbReference>
<dbReference type="AlphaFoldDB" id="A0A365KQV7"/>
<dbReference type="PRINTS" id="PR00955">
    <property type="entry name" value="FLGMOTORFLIM"/>
</dbReference>
<organism evidence="12 13">
    <name type="scientific">Planococcus halotolerans</name>
    <dbReference type="NCBI Taxonomy" id="2233542"/>
    <lineage>
        <taxon>Bacteria</taxon>
        <taxon>Bacillati</taxon>
        <taxon>Bacillota</taxon>
        <taxon>Bacilli</taxon>
        <taxon>Bacillales</taxon>
        <taxon>Caryophanaceae</taxon>
        <taxon>Planococcus</taxon>
    </lineage>
</organism>
<dbReference type="Pfam" id="PF01052">
    <property type="entry name" value="FliMN_C"/>
    <property type="match status" value="1"/>
</dbReference>
<evidence type="ECO:0000313" key="13">
    <source>
        <dbReference type="Proteomes" id="UP000251002"/>
    </source>
</evidence>
<comment type="caution">
    <text evidence="12">The sequence shown here is derived from an EMBL/GenBank/DDBJ whole genome shotgun (WGS) entry which is preliminary data.</text>
</comment>
<keyword evidence="12" id="KW-0969">Cilium</keyword>
<accession>A0A365KQV7</accession>
<comment type="similarity">
    <text evidence="3">Belongs to the FliM family.</text>
</comment>
<evidence type="ECO:0000313" key="12">
    <source>
        <dbReference type="EMBL" id="RAZ75509.1"/>
    </source>
</evidence>
<reference evidence="12 13" key="1">
    <citation type="submission" date="2018-06" db="EMBL/GenBank/DDBJ databases">
        <title>The draft genome sequences of strains SCU63 and S1.</title>
        <authorList>
            <person name="Gan L."/>
        </authorList>
    </citation>
    <scope>NUCLEOTIDE SEQUENCE [LARGE SCALE GENOMIC DNA]</scope>
    <source>
        <strain evidence="12 13">SCU63</strain>
    </source>
</reference>
<dbReference type="GO" id="GO:0009425">
    <property type="term" value="C:bacterial-type flagellum basal body"/>
    <property type="evidence" value="ECO:0007669"/>
    <property type="project" value="UniProtKB-SubCell"/>
</dbReference>
<dbReference type="Gene3D" id="3.40.1550.10">
    <property type="entry name" value="CheC-like"/>
    <property type="match status" value="1"/>
</dbReference>
<evidence type="ECO:0000256" key="9">
    <source>
        <dbReference type="ARBA" id="ARBA00023143"/>
    </source>
</evidence>
<evidence type="ECO:0000256" key="1">
    <source>
        <dbReference type="ARBA" id="ARBA00004117"/>
    </source>
</evidence>
<dbReference type="PIRSF" id="PIRSF002888">
    <property type="entry name" value="FliM"/>
    <property type="match status" value="1"/>
</dbReference>
<evidence type="ECO:0000256" key="10">
    <source>
        <dbReference type="NCBIfam" id="TIGR01397"/>
    </source>
</evidence>
<dbReference type="GO" id="GO:0071978">
    <property type="term" value="P:bacterial-type flagellum-dependent swarming motility"/>
    <property type="evidence" value="ECO:0007669"/>
    <property type="project" value="TreeGrafter"/>
</dbReference>
<protein>
    <recommendedName>
        <fullName evidence="4 10">Flagellar motor switch protein FliM</fullName>
    </recommendedName>
</protein>
<dbReference type="Proteomes" id="UP000251002">
    <property type="component" value="Unassembled WGS sequence"/>
</dbReference>
<evidence type="ECO:0000256" key="5">
    <source>
        <dbReference type="ARBA" id="ARBA00022475"/>
    </source>
</evidence>
<sequence>MVDHLSDENIDAILSSIKKEKPAPYKIGKERTVNNYDFKKALRFSQDQIRTLTRIHENFARLLTSYFSTQLRTYVQLTVTGVEQYSYEEFIQNIEKNSLLGVFEASPLPGSMVMEFSPDVAYVMFDRLLGGQGNALNKTSDLTEIETSIIERVFVKALDCFQEAWTSVIRLSPSLKEIEVNPQFLTMSPPNETVIMVSLHTKIGDVEGVINLCLPHLVLEKVLPKLSARHWLANQTKTKENHEVAALEKKLQSTKMSVKAVLGQSSINIEDFLNLKNGDVIRLQESFSDPVTVLVDEKQKFFAQAGVSKGRLAVQITDVQTQEDDSDGNW</sequence>
<dbReference type="CDD" id="cd17908">
    <property type="entry name" value="FliM"/>
    <property type="match status" value="1"/>
</dbReference>
<keyword evidence="8" id="KW-0472">Membrane</keyword>
<dbReference type="Gene3D" id="2.30.330.10">
    <property type="entry name" value="SpoA-like"/>
    <property type="match status" value="1"/>
</dbReference>
<dbReference type="SUPFAM" id="SSF101801">
    <property type="entry name" value="Surface presentation of antigens (SPOA)"/>
    <property type="match status" value="1"/>
</dbReference>
<proteinExistence type="inferred from homology"/>
<keyword evidence="9" id="KW-0975">Bacterial flagellum</keyword>
<gene>
    <name evidence="12" type="ORF">DP120_14165</name>
</gene>
<evidence type="ECO:0000256" key="8">
    <source>
        <dbReference type="ARBA" id="ARBA00023136"/>
    </source>
</evidence>
<name>A0A365KQV7_9BACL</name>
<dbReference type="RefSeq" id="WP_112224319.1">
    <property type="nucleotide sequence ID" value="NZ_CP047673.1"/>
</dbReference>
<keyword evidence="5" id="KW-1003">Cell membrane</keyword>
<evidence type="ECO:0000256" key="6">
    <source>
        <dbReference type="ARBA" id="ARBA00022500"/>
    </source>
</evidence>
<dbReference type="InterPro" id="IPR036429">
    <property type="entry name" value="SpoA-like_sf"/>
</dbReference>
<dbReference type="PANTHER" id="PTHR30034:SF6">
    <property type="entry name" value="YOP PROTEINS TRANSLOCATION PROTEIN Q"/>
    <property type="match status" value="1"/>
</dbReference>
<evidence type="ECO:0000256" key="2">
    <source>
        <dbReference type="ARBA" id="ARBA00004202"/>
    </source>
</evidence>
<evidence type="ECO:0000256" key="7">
    <source>
        <dbReference type="ARBA" id="ARBA00022779"/>
    </source>
</evidence>
<feature type="domain" description="Flagellar motor switch protein FliN-like C-terminal" evidence="11">
    <location>
        <begin position="250"/>
        <end position="319"/>
    </location>
</feature>
<keyword evidence="12" id="KW-0282">Flagellum</keyword>
<dbReference type="PANTHER" id="PTHR30034">
    <property type="entry name" value="FLAGELLAR MOTOR SWITCH PROTEIN FLIM"/>
    <property type="match status" value="1"/>
</dbReference>
<dbReference type="InterPro" id="IPR001689">
    <property type="entry name" value="Flag_FliM"/>
</dbReference>
<dbReference type="InterPro" id="IPR028976">
    <property type="entry name" value="CheC-like_sf"/>
</dbReference>
<dbReference type="SUPFAM" id="SSF103039">
    <property type="entry name" value="CheC-like"/>
    <property type="match status" value="1"/>
</dbReference>
<evidence type="ECO:0000259" key="11">
    <source>
        <dbReference type="Pfam" id="PF01052"/>
    </source>
</evidence>